<dbReference type="InterPro" id="IPR013087">
    <property type="entry name" value="Znf_C2H2_type"/>
</dbReference>
<dbReference type="GO" id="GO:0045893">
    <property type="term" value="P:positive regulation of DNA-templated transcription"/>
    <property type="evidence" value="ECO:0007669"/>
    <property type="project" value="UniProtKB-ARBA"/>
</dbReference>
<feature type="domain" description="C2H2-type" evidence="9">
    <location>
        <begin position="395"/>
        <end position="422"/>
    </location>
</feature>
<protein>
    <recommendedName>
        <fullName evidence="9">C2H2-type domain-containing protein</fullName>
    </recommendedName>
</protein>
<organism evidence="10 11">
    <name type="scientific">Trichonephila inaurata madagascariensis</name>
    <dbReference type="NCBI Taxonomy" id="2747483"/>
    <lineage>
        <taxon>Eukaryota</taxon>
        <taxon>Metazoa</taxon>
        <taxon>Ecdysozoa</taxon>
        <taxon>Arthropoda</taxon>
        <taxon>Chelicerata</taxon>
        <taxon>Arachnida</taxon>
        <taxon>Araneae</taxon>
        <taxon>Araneomorphae</taxon>
        <taxon>Entelegynae</taxon>
        <taxon>Araneoidea</taxon>
        <taxon>Nephilidae</taxon>
        <taxon>Trichonephila</taxon>
        <taxon>Trichonephila inaurata</taxon>
    </lineage>
</organism>
<dbReference type="GO" id="GO:0006357">
    <property type="term" value="P:regulation of transcription by RNA polymerase II"/>
    <property type="evidence" value="ECO:0007669"/>
    <property type="project" value="TreeGrafter"/>
</dbReference>
<dbReference type="OrthoDB" id="8922241at2759"/>
<dbReference type="Gene3D" id="3.30.160.60">
    <property type="entry name" value="Classic Zinc Finger"/>
    <property type="match status" value="8"/>
</dbReference>
<dbReference type="PANTHER" id="PTHR24390:SF235">
    <property type="entry name" value="GH09339P-RELATED"/>
    <property type="match status" value="1"/>
</dbReference>
<evidence type="ECO:0000256" key="1">
    <source>
        <dbReference type="ARBA" id="ARBA00004123"/>
    </source>
</evidence>
<dbReference type="SMART" id="SM00355">
    <property type="entry name" value="ZnF_C2H2"/>
    <property type="match status" value="8"/>
</dbReference>
<feature type="domain" description="C2H2-type" evidence="9">
    <location>
        <begin position="367"/>
        <end position="394"/>
    </location>
</feature>
<evidence type="ECO:0000256" key="8">
    <source>
        <dbReference type="PROSITE-ProRule" id="PRU00042"/>
    </source>
</evidence>
<dbReference type="AlphaFoldDB" id="A0A8X6MBD3"/>
<name>A0A8X6MBD3_9ARAC</name>
<dbReference type="PANTHER" id="PTHR24390">
    <property type="entry name" value="ZINC FINGER PROTEIN"/>
    <property type="match status" value="1"/>
</dbReference>
<dbReference type="GO" id="GO:0005694">
    <property type="term" value="C:chromosome"/>
    <property type="evidence" value="ECO:0007669"/>
    <property type="project" value="UniProtKB-ARBA"/>
</dbReference>
<feature type="domain" description="C2H2-type" evidence="9">
    <location>
        <begin position="311"/>
        <end position="338"/>
    </location>
</feature>
<evidence type="ECO:0000256" key="2">
    <source>
        <dbReference type="ARBA" id="ARBA00022723"/>
    </source>
</evidence>
<feature type="domain" description="C2H2-type" evidence="9">
    <location>
        <begin position="253"/>
        <end position="280"/>
    </location>
</feature>
<keyword evidence="11" id="KW-1185">Reference proteome</keyword>
<evidence type="ECO:0000256" key="3">
    <source>
        <dbReference type="ARBA" id="ARBA00022737"/>
    </source>
</evidence>
<evidence type="ECO:0000256" key="7">
    <source>
        <dbReference type="ARBA" id="ARBA00023242"/>
    </source>
</evidence>
<dbReference type="FunFam" id="3.30.160.60:FF:001732">
    <property type="entry name" value="Zgc:162936"/>
    <property type="match status" value="1"/>
</dbReference>
<evidence type="ECO:0000256" key="5">
    <source>
        <dbReference type="ARBA" id="ARBA00022833"/>
    </source>
</evidence>
<dbReference type="GO" id="GO:0005634">
    <property type="term" value="C:nucleus"/>
    <property type="evidence" value="ECO:0007669"/>
    <property type="project" value="UniProtKB-SubCell"/>
</dbReference>
<comment type="subcellular location">
    <subcellularLocation>
        <location evidence="1">Nucleus</location>
    </subcellularLocation>
</comment>
<reference evidence="10" key="1">
    <citation type="submission" date="2020-08" db="EMBL/GenBank/DDBJ databases">
        <title>Multicomponent nature underlies the extraordinary mechanical properties of spider dragline silk.</title>
        <authorList>
            <person name="Kono N."/>
            <person name="Nakamura H."/>
            <person name="Mori M."/>
            <person name="Yoshida Y."/>
            <person name="Ohtoshi R."/>
            <person name="Malay A.D."/>
            <person name="Moran D.A.P."/>
            <person name="Tomita M."/>
            <person name="Numata K."/>
            <person name="Arakawa K."/>
        </authorList>
    </citation>
    <scope>NUCLEOTIDE SEQUENCE</scope>
</reference>
<dbReference type="SUPFAM" id="SSF57667">
    <property type="entry name" value="beta-beta-alpha zinc fingers"/>
    <property type="match status" value="6"/>
</dbReference>
<dbReference type="GO" id="GO:0000978">
    <property type="term" value="F:RNA polymerase II cis-regulatory region sequence-specific DNA binding"/>
    <property type="evidence" value="ECO:0007669"/>
    <property type="project" value="TreeGrafter"/>
</dbReference>
<dbReference type="PROSITE" id="PS50157">
    <property type="entry name" value="ZINC_FINGER_C2H2_2"/>
    <property type="match status" value="7"/>
</dbReference>
<sequence length="476" mass="55556">MNNSRCTPTASEILLELASLNYDHLSPTIDFLLLEMLQPNLKAPDFQGEIPVLSDEILASNFSSINESSIENVELKNKLFKHDSSVESLKSPGCYINPNTLIEEYSSKTKAKSSFEITYSCEICFIKFNNKHELFKHKCTFSSETSLCNTYAKSVSPMEHCSGGKPVILKKSFEYVKCEQTLLQTDFKRNIHAASSIQCDVSKQKFSEKEHHTQNMRKKTGKKFYHCDTCKGIFLVKEQLNRHMQTHTKKKPYQCDICKGLFSGKENIIRHMRTHTRKKPAQCTALKERETFSLKGTLTRYERMHTSEKHFQCDVCRTKFLRKENLTQHMFTHTGENFHQCVVCERKFSRKEQLNFHMHIHTGETPYKCDICREEFSRICILTQHIRAHTGEKLYQCDVCQRNFVRKISLRRHMVTHSGHNLYECVVCESNFSTKDHLFWHHMRTHTGETNNKCDICSGEFSPKCILTGHMRRRTE</sequence>
<evidence type="ECO:0000256" key="6">
    <source>
        <dbReference type="ARBA" id="ARBA00023125"/>
    </source>
</evidence>
<feature type="domain" description="C2H2-type" evidence="9">
    <location>
        <begin position="225"/>
        <end position="252"/>
    </location>
</feature>
<dbReference type="Proteomes" id="UP000886998">
    <property type="component" value="Unassembled WGS sequence"/>
</dbReference>
<dbReference type="PROSITE" id="PS00028">
    <property type="entry name" value="ZINC_FINGER_C2H2_1"/>
    <property type="match status" value="7"/>
</dbReference>
<comment type="caution">
    <text evidence="10">The sequence shown here is derived from an EMBL/GenBank/DDBJ whole genome shotgun (WGS) entry which is preliminary data.</text>
</comment>
<evidence type="ECO:0000259" key="9">
    <source>
        <dbReference type="PROSITE" id="PS50157"/>
    </source>
</evidence>
<keyword evidence="4 8" id="KW-0863">Zinc-finger</keyword>
<accession>A0A8X6MBD3</accession>
<evidence type="ECO:0000313" key="10">
    <source>
        <dbReference type="EMBL" id="GFS38814.1"/>
    </source>
</evidence>
<dbReference type="FunFam" id="3.30.160.60:FF:000446">
    <property type="entry name" value="Zinc finger protein"/>
    <property type="match status" value="2"/>
</dbReference>
<keyword evidence="5" id="KW-0862">Zinc</keyword>
<evidence type="ECO:0000256" key="4">
    <source>
        <dbReference type="ARBA" id="ARBA00022771"/>
    </source>
</evidence>
<gene>
    <name evidence="10" type="ORF">TNIN_41801</name>
</gene>
<dbReference type="FunFam" id="3.30.160.60:FF:000045">
    <property type="entry name" value="ZFP69 zinc finger protein B"/>
    <property type="match status" value="1"/>
</dbReference>
<dbReference type="GO" id="GO:0008270">
    <property type="term" value="F:zinc ion binding"/>
    <property type="evidence" value="ECO:0007669"/>
    <property type="project" value="UniProtKB-KW"/>
</dbReference>
<dbReference type="GO" id="GO:0003700">
    <property type="term" value="F:DNA-binding transcription factor activity"/>
    <property type="evidence" value="ECO:0007669"/>
    <property type="project" value="TreeGrafter"/>
</dbReference>
<proteinExistence type="predicted"/>
<dbReference type="InterPro" id="IPR036236">
    <property type="entry name" value="Znf_C2H2_sf"/>
</dbReference>
<feature type="domain" description="C2H2-type" evidence="9">
    <location>
        <begin position="423"/>
        <end position="451"/>
    </location>
</feature>
<keyword evidence="2" id="KW-0479">Metal-binding</keyword>
<evidence type="ECO:0000313" key="11">
    <source>
        <dbReference type="Proteomes" id="UP000886998"/>
    </source>
</evidence>
<keyword evidence="3" id="KW-0677">Repeat</keyword>
<dbReference type="EMBL" id="BMAV01025140">
    <property type="protein sequence ID" value="GFS38814.1"/>
    <property type="molecule type" value="Genomic_DNA"/>
</dbReference>
<feature type="domain" description="C2H2-type" evidence="9">
    <location>
        <begin position="339"/>
        <end position="366"/>
    </location>
</feature>
<dbReference type="Pfam" id="PF00096">
    <property type="entry name" value="zf-C2H2"/>
    <property type="match status" value="3"/>
</dbReference>
<keyword evidence="6" id="KW-0238">DNA-binding</keyword>
<keyword evidence="7" id="KW-0539">Nucleus</keyword>